<dbReference type="Pfam" id="PF02661">
    <property type="entry name" value="Fic"/>
    <property type="match status" value="1"/>
</dbReference>
<keyword evidence="3" id="KW-1185">Reference proteome</keyword>
<dbReference type="PROSITE" id="PS51459">
    <property type="entry name" value="FIDO"/>
    <property type="match status" value="1"/>
</dbReference>
<dbReference type="EMBL" id="CP067420">
    <property type="protein sequence ID" value="QQP89268.1"/>
    <property type="molecule type" value="Genomic_DNA"/>
</dbReference>
<name>A0ABX7B7D7_9PROT</name>
<dbReference type="SUPFAM" id="SSF140931">
    <property type="entry name" value="Fic-like"/>
    <property type="match status" value="1"/>
</dbReference>
<dbReference type="Gene3D" id="1.10.3290.10">
    <property type="entry name" value="Fido-like domain"/>
    <property type="match status" value="1"/>
</dbReference>
<evidence type="ECO:0000313" key="3">
    <source>
        <dbReference type="Proteomes" id="UP000595197"/>
    </source>
</evidence>
<dbReference type="InterPro" id="IPR003812">
    <property type="entry name" value="Fido"/>
</dbReference>
<proteinExistence type="predicted"/>
<protein>
    <submittedName>
        <fullName evidence="2">Fic family protein</fullName>
    </submittedName>
</protein>
<dbReference type="Proteomes" id="UP000595197">
    <property type="component" value="Chromosome"/>
</dbReference>
<accession>A0ABX7B7D7</accession>
<dbReference type="PANTHER" id="PTHR13504">
    <property type="entry name" value="FIDO DOMAIN-CONTAINING PROTEIN DDB_G0283145"/>
    <property type="match status" value="1"/>
</dbReference>
<sequence length="384" mass="41801">MIGFGLHEADEGGGGRLLSCYRPPVPPLPALDDVWPAVEHATVAVGAFDRALAGFRMAERPVQGTVGRLFARLDAVHSSGAEGATTTFTDLLEYETSLNRAPDPLDAGQVAACADAYEALQGMAFAPRDAILEIHRRLLERAPDPHVSATAGRWKRYANCTADYDSPNGMFFYTRPASLGAALEDWERFTLDTGGPELVRQALSHWMFEHIHPVEDGNGRVGRLLVPLVLKWKSATANACCFIGEAVHSNKDLYIDGLKRGRLTGDLTHWTRLLLSFAAQTAERNLSRLDRLAEILGRWQAATASVRSHSLVHRLVPWVLTRPAFTVRDALAGLGVGTFASMNTSVGHLEARGIVVPVAVTGRERMFAASEVIALFDSARNTVR</sequence>
<feature type="domain" description="Fido" evidence="1">
    <location>
        <begin position="126"/>
        <end position="276"/>
    </location>
</feature>
<organism evidence="2 3">
    <name type="scientific">Skermanella cutis</name>
    <dbReference type="NCBI Taxonomy" id="2775420"/>
    <lineage>
        <taxon>Bacteria</taxon>
        <taxon>Pseudomonadati</taxon>
        <taxon>Pseudomonadota</taxon>
        <taxon>Alphaproteobacteria</taxon>
        <taxon>Rhodospirillales</taxon>
        <taxon>Azospirillaceae</taxon>
        <taxon>Skermanella</taxon>
    </lineage>
</organism>
<dbReference type="PANTHER" id="PTHR13504:SF38">
    <property type="entry name" value="FIDO DOMAIN-CONTAINING PROTEIN"/>
    <property type="match status" value="1"/>
</dbReference>
<dbReference type="InterPro" id="IPR036597">
    <property type="entry name" value="Fido-like_dom_sf"/>
</dbReference>
<reference evidence="2" key="1">
    <citation type="submission" date="2021-02" db="EMBL/GenBank/DDBJ databases">
        <title>Skermanella TT6 skin isolate.</title>
        <authorList>
            <person name="Lee K."/>
            <person name="Ganzorig M."/>
        </authorList>
    </citation>
    <scope>NUCLEOTIDE SEQUENCE</scope>
    <source>
        <strain evidence="2">TT6</strain>
    </source>
</reference>
<gene>
    <name evidence="2" type="ORF">IGS68_25305</name>
</gene>
<evidence type="ECO:0000313" key="2">
    <source>
        <dbReference type="EMBL" id="QQP89268.1"/>
    </source>
</evidence>
<dbReference type="RefSeq" id="WP_201075305.1">
    <property type="nucleotide sequence ID" value="NZ_CP067420.1"/>
</dbReference>
<dbReference type="InterPro" id="IPR040198">
    <property type="entry name" value="Fido_containing"/>
</dbReference>
<evidence type="ECO:0000259" key="1">
    <source>
        <dbReference type="PROSITE" id="PS51459"/>
    </source>
</evidence>